<dbReference type="InterPro" id="IPR051653">
    <property type="entry name" value="E3_ligase_sorting_rcpt"/>
</dbReference>
<dbReference type="Pfam" id="PF13639">
    <property type="entry name" value="zf-RING_2"/>
    <property type="match status" value="1"/>
</dbReference>
<dbReference type="OrthoDB" id="5357315at2759"/>
<feature type="region of interest" description="Disordered" evidence="11">
    <location>
        <begin position="659"/>
        <end position="697"/>
    </location>
</feature>
<dbReference type="AlphaFoldDB" id="A0A0F4ZCU3"/>
<keyword evidence="4 12" id="KW-0812">Transmembrane</keyword>
<dbReference type="CDD" id="cd16473">
    <property type="entry name" value="RING-H2_RNF103"/>
    <property type="match status" value="1"/>
</dbReference>
<keyword evidence="8 12" id="KW-1133">Transmembrane helix</keyword>
<evidence type="ECO:0000256" key="1">
    <source>
        <dbReference type="ARBA" id="ARBA00000900"/>
    </source>
</evidence>
<feature type="domain" description="RING-type" evidence="13">
    <location>
        <begin position="602"/>
        <end position="645"/>
    </location>
</feature>
<feature type="region of interest" description="Disordered" evidence="11">
    <location>
        <begin position="114"/>
        <end position="145"/>
    </location>
</feature>
<dbReference type="EMBL" id="LAEV01001331">
    <property type="protein sequence ID" value="KKA28419.1"/>
    <property type="molecule type" value="Genomic_DNA"/>
</dbReference>
<dbReference type="SUPFAM" id="SSF57850">
    <property type="entry name" value="RING/U-box"/>
    <property type="match status" value="1"/>
</dbReference>
<comment type="subcellular location">
    <subcellularLocation>
        <location evidence="2">Membrane</location>
        <topology evidence="2">Single-pass membrane protein</topology>
    </subcellularLocation>
</comment>
<dbReference type="Gene3D" id="3.30.40.10">
    <property type="entry name" value="Zinc/RING finger domain, C3HC4 (zinc finger)"/>
    <property type="match status" value="1"/>
</dbReference>
<comment type="catalytic activity">
    <reaction evidence="1">
        <text>S-ubiquitinyl-[E2 ubiquitin-conjugating enzyme]-L-cysteine + [acceptor protein]-L-lysine = [E2 ubiquitin-conjugating enzyme]-L-cysteine + N(6)-ubiquitinyl-[acceptor protein]-L-lysine.</text>
        <dbReference type="EC" id="2.3.2.27"/>
    </reaction>
</comment>
<organism evidence="14 15">
    <name type="scientific">Thielaviopsis punctulata</name>
    <dbReference type="NCBI Taxonomy" id="72032"/>
    <lineage>
        <taxon>Eukaryota</taxon>
        <taxon>Fungi</taxon>
        <taxon>Dikarya</taxon>
        <taxon>Ascomycota</taxon>
        <taxon>Pezizomycotina</taxon>
        <taxon>Sordariomycetes</taxon>
        <taxon>Hypocreomycetidae</taxon>
        <taxon>Microascales</taxon>
        <taxon>Ceratocystidaceae</taxon>
        <taxon>Thielaviopsis</taxon>
    </lineage>
</organism>
<reference evidence="14 15" key="1">
    <citation type="submission" date="2015-03" db="EMBL/GenBank/DDBJ databases">
        <authorList>
            <person name="Radwan O."/>
            <person name="Al-Naeli F.A."/>
            <person name="Rendon G.A."/>
            <person name="Fields C."/>
        </authorList>
    </citation>
    <scope>NUCLEOTIDE SEQUENCE [LARGE SCALE GENOMIC DNA]</scope>
    <source>
        <strain evidence="14">CR-DP1</strain>
    </source>
</reference>
<evidence type="ECO:0000313" key="14">
    <source>
        <dbReference type="EMBL" id="KKA28419.1"/>
    </source>
</evidence>
<protein>
    <recommendedName>
        <fullName evidence="3">RING-type E3 ubiquitin transferase</fullName>
        <ecNumber evidence="3">2.3.2.27</ecNumber>
    </recommendedName>
</protein>
<dbReference type="FunFam" id="3.30.40.10:FF:000364">
    <property type="entry name" value="Protease-associated PA domain protein"/>
    <property type="match status" value="1"/>
</dbReference>
<dbReference type="PROSITE" id="PS50089">
    <property type="entry name" value="ZF_RING_2"/>
    <property type="match status" value="1"/>
</dbReference>
<dbReference type="InterPro" id="IPR046450">
    <property type="entry name" value="PA_dom_sf"/>
</dbReference>
<dbReference type="PANTHER" id="PTHR47168:SF1">
    <property type="entry name" value="OS02G0798600 PROTEIN"/>
    <property type="match status" value="1"/>
</dbReference>
<dbReference type="Pfam" id="PF02225">
    <property type="entry name" value="PA"/>
    <property type="match status" value="1"/>
</dbReference>
<dbReference type="EC" id="2.3.2.27" evidence="3"/>
<evidence type="ECO:0000256" key="11">
    <source>
        <dbReference type="SAM" id="MobiDB-lite"/>
    </source>
</evidence>
<keyword evidence="6 10" id="KW-0863">Zinc-finger</keyword>
<keyword evidence="9 12" id="KW-0472">Membrane</keyword>
<keyword evidence="7" id="KW-0862">Zinc</keyword>
<dbReference type="Gene3D" id="3.50.30.30">
    <property type="match status" value="1"/>
</dbReference>
<dbReference type="SMART" id="SM00744">
    <property type="entry name" value="RINGv"/>
    <property type="match status" value="1"/>
</dbReference>
<evidence type="ECO:0000313" key="15">
    <source>
        <dbReference type="Proteomes" id="UP000033483"/>
    </source>
</evidence>
<dbReference type="SUPFAM" id="SSF52025">
    <property type="entry name" value="PA domain"/>
    <property type="match status" value="1"/>
</dbReference>
<dbReference type="GO" id="GO:0061630">
    <property type="term" value="F:ubiquitin protein ligase activity"/>
    <property type="evidence" value="ECO:0007669"/>
    <property type="project" value="UniProtKB-EC"/>
</dbReference>
<keyword evidence="15" id="KW-1185">Reference proteome</keyword>
<evidence type="ECO:0000256" key="12">
    <source>
        <dbReference type="SAM" id="Phobius"/>
    </source>
</evidence>
<feature type="compositionally biased region" description="Polar residues" evidence="11">
    <location>
        <begin position="723"/>
        <end position="733"/>
    </location>
</feature>
<dbReference type="InterPro" id="IPR013083">
    <property type="entry name" value="Znf_RING/FYVE/PHD"/>
</dbReference>
<feature type="region of interest" description="Disordered" evidence="11">
    <location>
        <begin position="712"/>
        <end position="740"/>
    </location>
</feature>
<evidence type="ECO:0000256" key="6">
    <source>
        <dbReference type="ARBA" id="ARBA00022771"/>
    </source>
</evidence>
<evidence type="ECO:0000256" key="5">
    <source>
        <dbReference type="ARBA" id="ARBA00022723"/>
    </source>
</evidence>
<feature type="compositionally biased region" description="Low complexity" evidence="11">
    <location>
        <begin position="659"/>
        <end position="672"/>
    </location>
</feature>
<feature type="region of interest" description="Disordered" evidence="11">
    <location>
        <begin position="509"/>
        <end position="538"/>
    </location>
</feature>
<feature type="region of interest" description="Disordered" evidence="11">
    <location>
        <begin position="411"/>
        <end position="435"/>
    </location>
</feature>
<dbReference type="InterPro" id="IPR001841">
    <property type="entry name" value="Znf_RING"/>
</dbReference>
<evidence type="ECO:0000256" key="3">
    <source>
        <dbReference type="ARBA" id="ARBA00012483"/>
    </source>
</evidence>
<dbReference type="SMART" id="SM00184">
    <property type="entry name" value="RING"/>
    <property type="match status" value="1"/>
</dbReference>
<evidence type="ECO:0000256" key="7">
    <source>
        <dbReference type="ARBA" id="ARBA00022833"/>
    </source>
</evidence>
<evidence type="ECO:0000256" key="8">
    <source>
        <dbReference type="ARBA" id="ARBA00022989"/>
    </source>
</evidence>
<evidence type="ECO:0000256" key="4">
    <source>
        <dbReference type="ARBA" id="ARBA00022692"/>
    </source>
</evidence>
<evidence type="ECO:0000256" key="2">
    <source>
        <dbReference type="ARBA" id="ARBA00004167"/>
    </source>
</evidence>
<dbReference type="InterPro" id="IPR011016">
    <property type="entry name" value="Znf_RING-CH"/>
</dbReference>
<gene>
    <name evidence="14" type="ORF">TD95_003194</name>
</gene>
<dbReference type="CDD" id="cd04813">
    <property type="entry name" value="PA_1"/>
    <property type="match status" value="1"/>
</dbReference>
<accession>A0A0F4ZCU3</accession>
<sequence>MTTPAPAPVSATRSQSTWSFGAFVRHFSLFPPLAVVSLMDDNSTAFPARPAAFGPVLQDAGMNGQLWVGSSFSDDNLPDGDGDGELGCSDIPNWSLKISAAAAAAAGAGAPEARVPAASRPKGPRALKSSDSTPESLVWPSWPLSRPPVDDGTDDYLHQDAVAASRHAFGTAFAAASNDPTGPGGFHHADIQSMQETAEIAGKIVLLSRGGCGFLEKVKWAQRRGAIALIIGDNRKGGPLIQMYARGDTSNVTIPSIFVARTTGQLLAALSQPGSFLADAVDVHGKSAIKVQRTDKAYGKGRVKKIKPVDTHFVTGLSDIKVKGPEHNKLKGSENKSKVAPQTKAAAHPFEADETPGWFTRVFHWHTSEAASALHPVDPPARMASSSHKIPTAEIDKFIIGVQDWRDPDLVPTKKPTPKTQTPKKTPVHETEAAPEVPVREGLWITIAPSNETSSTLDLLLVVFISPVFTLAIVYMFVSVRDRIRDRRWRVPKSVVQRLPVRTYRRVEYSPSPVASPTPSSPRMASSPDVSTPTTPLLAPAGATEAVAEQPAVGSASGGYFGVHEALNSLAQVKMGHEARKKKDRAKKESQWQKYMGRQSECVVCLEEYEDGVSQVMSLPCGHEFHEQCITTWLTGRRRTCPICKGDVLQSLEEGASAGSYESSYTSVSTTLDEQEPASPPPQRGREPAASDELEASTFRLARSIASSLRSGIRGRVDDVEAQNGNGESSRSGNRAEGGM</sequence>
<keyword evidence="5" id="KW-0479">Metal-binding</keyword>
<evidence type="ECO:0000256" key="9">
    <source>
        <dbReference type="ARBA" id="ARBA00023136"/>
    </source>
</evidence>
<dbReference type="GO" id="GO:0016020">
    <property type="term" value="C:membrane"/>
    <property type="evidence" value="ECO:0007669"/>
    <property type="project" value="UniProtKB-SubCell"/>
</dbReference>
<comment type="caution">
    <text evidence="14">The sequence shown here is derived from an EMBL/GenBank/DDBJ whole genome shotgun (WGS) entry which is preliminary data.</text>
</comment>
<feature type="transmembrane region" description="Helical" evidence="12">
    <location>
        <begin position="459"/>
        <end position="480"/>
    </location>
</feature>
<dbReference type="PANTHER" id="PTHR47168">
    <property type="entry name" value="RING ZINC FINGER DOMAIN SUPERFAMILY PROTEIN-RELATED"/>
    <property type="match status" value="1"/>
</dbReference>
<dbReference type="GO" id="GO:0008270">
    <property type="term" value="F:zinc ion binding"/>
    <property type="evidence" value="ECO:0007669"/>
    <property type="project" value="UniProtKB-KW"/>
</dbReference>
<evidence type="ECO:0000259" key="13">
    <source>
        <dbReference type="PROSITE" id="PS50089"/>
    </source>
</evidence>
<name>A0A0F4ZCU3_9PEZI</name>
<proteinExistence type="predicted"/>
<evidence type="ECO:0000256" key="10">
    <source>
        <dbReference type="PROSITE-ProRule" id="PRU00175"/>
    </source>
</evidence>
<dbReference type="InterPro" id="IPR003137">
    <property type="entry name" value="PA_domain"/>
</dbReference>
<dbReference type="Proteomes" id="UP000033483">
    <property type="component" value="Unassembled WGS sequence"/>
</dbReference>